<evidence type="ECO:0000313" key="2">
    <source>
        <dbReference type="Proteomes" id="UP000002640"/>
    </source>
</evidence>
<evidence type="ECO:0000313" key="1">
    <source>
        <dbReference type="EMBL" id="EGZ30704.1"/>
    </source>
</evidence>
<organism evidence="1 2">
    <name type="scientific">Phytophthora sojae (strain P6497)</name>
    <name type="common">Soybean stem and root rot agent</name>
    <name type="synonym">Phytophthora megasperma f. sp. glycines</name>
    <dbReference type="NCBI Taxonomy" id="1094619"/>
    <lineage>
        <taxon>Eukaryota</taxon>
        <taxon>Sar</taxon>
        <taxon>Stramenopiles</taxon>
        <taxon>Oomycota</taxon>
        <taxon>Peronosporomycetes</taxon>
        <taxon>Peronosporales</taxon>
        <taxon>Peronosporaceae</taxon>
        <taxon>Phytophthora</taxon>
    </lineage>
</organism>
<dbReference type="InParanoid" id="G4YR24"/>
<dbReference type="RefSeq" id="XP_009517979.1">
    <property type="nucleotide sequence ID" value="XM_009519684.1"/>
</dbReference>
<dbReference type="Proteomes" id="UP000002640">
    <property type="component" value="Unassembled WGS sequence"/>
</dbReference>
<dbReference type="OMA" id="MIPFSHT"/>
<sequence length="91" mass="10695">MRAKRSFKMQYKREVLRMVATVGIDETIKQSSVPRWTVRDWVKNEDKITSFSGSQKSKAMKGQGRKEMIPFSHTLVLYMKNERRDNNVSVI</sequence>
<gene>
    <name evidence="1" type="ORF">PHYSODRAFT_471609</name>
</gene>
<dbReference type="AlphaFoldDB" id="G4YR24"/>
<protein>
    <recommendedName>
        <fullName evidence="3">HTH psq-type domain-containing protein</fullName>
    </recommendedName>
</protein>
<proteinExistence type="predicted"/>
<dbReference type="EMBL" id="JH159151">
    <property type="protein sequence ID" value="EGZ30704.1"/>
    <property type="molecule type" value="Genomic_DNA"/>
</dbReference>
<evidence type="ECO:0008006" key="3">
    <source>
        <dbReference type="Google" id="ProtNLM"/>
    </source>
</evidence>
<keyword evidence="2" id="KW-1185">Reference proteome</keyword>
<accession>G4YR24</accession>
<reference evidence="1 2" key="1">
    <citation type="journal article" date="2006" name="Science">
        <title>Phytophthora genome sequences uncover evolutionary origins and mechanisms of pathogenesis.</title>
        <authorList>
            <person name="Tyler B.M."/>
            <person name="Tripathy S."/>
            <person name="Zhang X."/>
            <person name="Dehal P."/>
            <person name="Jiang R.H."/>
            <person name="Aerts A."/>
            <person name="Arredondo F.D."/>
            <person name="Baxter L."/>
            <person name="Bensasson D."/>
            <person name="Beynon J.L."/>
            <person name="Chapman J."/>
            <person name="Damasceno C.M."/>
            <person name="Dorrance A.E."/>
            <person name="Dou D."/>
            <person name="Dickerman A.W."/>
            <person name="Dubchak I.L."/>
            <person name="Garbelotto M."/>
            <person name="Gijzen M."/>
            <person name="Gordon S.G."/>
            <person name="Govers F."/>
            <person name="Grunwald N.J."/>
            <person name="Huang W."/>
            <person name="Ivors K.L."/>
            <person name="Jones R.W."/>
            <person name="Kamoun S."/>
            <person name="Krampis K."/>
            <person name="Lamour K.H."/>
            <person name="Lee M.K."/>
            <person name="McDonald W.H."/>
            <person name="Medina M."/>
            <person name="Meijer H.J."/>
            <person name="Nordberg E.K."/>
            <person name="Maclean D.J."/>
            <person name="Ospina-Giraldo M.D."/>
            <person name="Morris P.F."/>
            <person name="Phuntumart V."/>
            <person name="Putnam N.H."/>
            <person name="Rash S."/>
            <person name="Rose J.K."/>
            <person name="Sakihama Y."/>
            <person name="Salamov A.A."/>
            <person name="Savidor A."/>
            <person name="Scheuring C.F."/>
            <person name="Smith B.M."/>
            <person name="Sobral B.W."/>
            <person name="Terry A."/>
            <person name="Torto-Alalibo T.A."/>
            <person name="Win J."/>
            <person name="Xu Z."/>
            <person name="Zhang H."/>
            <person name="Grigoriev I.V."/>
            <person name="Rokhsar D.S."/>
            <person name="Boore J.L."/>
        </authorList>
    </citation>
    <scope>NUCLEOTIDE SEQUENCE [LARGE SCALE GENOMIC DNA]</scope>
    <source>
        <strain evidence="1 2">P6497</strain>
    </source>
</reference>
<dbReference type="KEGG" id="psoj:PHYSODRAFT_471609"/>
<dbReference type="GeneID" id="20654115"/>
<name>G4YR24_PHYSP</name>
<dbReference type="SMR" id="G4YR24"/>